<feature type="transmembrane region" description="Helical" evidence="1">
    <location>
        <begin position="29"/>
        <end position="53"/>
    </location>
</feature>
<evidence type="ECO:0000313" key="3">
    <source>
        <dbReference type="Proteomes" id="UP000027182"/>
    </source>
</evidence>
<dbReference type="NCBIfam" id="NF045993">
    <property type="entry name" value="MAG0130_MAG3770"/>
    <property type="match status" value="1"/>
</dbReference>
<name>A0A059XY88_MYCBV</name>
<dbReference type="AlphaFoldDB" id="A0A059XY88"/>
<keyword evidence="1" id="KW-1133">Transmembrane helix</keyword>
<reference evidence="2 3" key="1">
    <citation type="submission" date="2013-04" db="EMBL/GenBank/DDBJ databases">
        <authorList>
            <person name="Lin L."/>
            <person name="Zeng Z."/>
            <person name="Xie J."/>
            <person name="Luo L."/>
            <person name="Yang Z."/>
            <person name="Liang W."/>
            <person name="Lin H."/>
            <person name="Dong C."/>
            <person name="Sun Y."/>
        </authorList>
    </citation>
    <scope>NUCLEOTIDE SEQUENCE [LARGE SCALE GENOMIC DNA]</scope>
    <source>
        <strain evidence="2 3">CQ-W70</strain>
    </source>
</reference>
<evidence type="ECO:0000313" key="2">
    <source>
        <dbReference type="EMBL" id="AIA33609.1"/>
    </source>
</evidence>
<proteinExistence type="predicted"/>
<organism evidence="2 3">
    <name type="scientific">Mycoplasmopsis bovis CQ-W70</name>
    <dbReference type="NCBI Taxonomy" id="1316930"/>
    <lineage>
        <taxon>Bacteria</taxon>
        <taxon>Bacillati</taxon>
        <taxon>Mycoplasmatota</taxon>
        <taxon>Mycoplasmoidales</taxon>
        <taxon>Metamycoplasmataceae</taxon>
        <taxon>Mycoplasmopsis</taxon>
    </lineage>
</organism>
<gene>
    <name evidence="2" type="ORF">K668_00085</name>
</gene>
<evidence type="ECO:0000256" key="1">
    <source>
        <dbReference type="SAM" id="Phobius"/>
    </source>
</evidence>
<dbReference type="Proteomes" id="UP000027182">
    <property type="component" value="Chromosome"/>
</dbReference>
<keyword evidence="1" id="KW-0812">Transmembrane</keyword>
<dbReference type="RefSeq" id="WP_013456171.1">
    <property type="nucleotide sequence ID" value="NZ_CP005933.1"/>
</dbReference>
<dbReference type="PATRIC" id="fig|1316930.3.peg.17"/>
<keyword evidence="1" id="KW-0472">Membrane</keyword>
<accession>A0A059XY88</accession>
<protein>
    <submittedName>
        <fullName evidence="2">Uncharacterized protein</fullName>
    </submittedName>
</protein>
<dbReference type="HOGENOM" id="CLU_1738467_0_0_14"/>
<feature type="transmembrane region" description="Helical" evidence="1">
    <location>
        <begin position="59"/>
        <end position="81"/>
    </location>
</feature>
<dbReference type="KEGG" id="mbq:K668_00085"/>
<sequence length="150" mass="17535">MSKNIMIMNIEAKKLEKIASYDEDRKFKLIVVLFLGFVSILMFFMTLLAIVYFRQKAQFIAFTVIASLSFLSLILIINPFLSLLKLSKWTNFLLKKKDGEKLWNEHRQGNLSIKFNLFIGALVFNILNKGKTKISQNERKTIETTLFFQQ</sequence>
<dbReference type="GeneID" id="31507379"/>
<dbReference type="EMBL" id="CP005933">
    <property type="protein sequence ID" value="AIA33609.1"/>
    <property type="molecule type" value="Genomic_DNA"/>
</dbReference>